<keyword evidence="2" id="KW-0472">Membrane</keyword>
<dbReference type="AlphaFoldDB" id="A0A840P1Z8"/>
<dbReference type="EMBL" id="JACHGN010000010">
    <property type="protein sequence ID" value="MBB5135304.1"/>
    <property type="molecule type" value="Genomic_DNA"/>
</dbReference>
<protein>
    <submittedName>
        <fullName evidence="3">Uncharacterized protein</fullName>
    </submittedName>
</protein>
<dbReference type="Proteomes" id="UP000578449">
    <property type="component" value="Unassembled WGS sequence"/>
</dbReference>
<evidence type="ECO:0000313" key="4">
    <source>
        <dbReference type="Proteomes" id="UP000578449"/>
    </source>
</evidence>
<feature type="compositionally biased region" description="Basic and acidic residues" evidence="1">
    <location>
        <begin position="1"/>
        <end position="11"/>
    </location>
</feature>
<sequence>MEPQDQARDPHSVPSARPGTPAPPLTRPAPGAVHGRRQGDGPASAYRQQWRRHRHERGPRPVIDPSLDADVAWTLRASPGALRAARAHAGARHPAHTGRGGHGNGHGNTAHPMREAARRARRNHHVDPFTVFSVVAFLALVAGTTGVGGAVLALVIIGSIGAVRQATRDLGNQGARRKLRLAMEHGDRFVLPEDLDHACQELLRRTQDAVDSVLASRVNQAGLIDTIDNRVTLPEETWRVAVQLARLSAMNAEHHRIVPRDLPAEVASAFAPYTAALDAAFESLSARVRALEDYAWRVYRADQVYRAFRQLEVLAERTPEYEQLLADVVRDELAAPHIEHLSDQAEQVRALFRQSIDVAREAGAHLLAGGLTPATPDVPAPPAPRATPGPPAAPEPRDA</sequence>
<name>A0A840P1Z8_9ACTN</name>
<feature type="region of interest" description="Disordered" evidence="1">
    <location>
        <begin position="88"/>
        <end position="121"/>
    </location>
</feature>
<keyword evidence="2" id="KW-1133">Transmembrane helix</keyword>
<comment type="caution">
    <text evidence="3">The sequence shown here is derived from an EMBL/GenBank/DDBJ whole genome shotgun (WGS) entry which is preliminary data.</text>
</comment>
<evidence type="ECO:0000256" key="2">
    <source>
        <dbReference type="SAM" id="Phobius"/>
    </source>
</evidence>
<keyword evidence="4" id="KW-1185">Reference proteome</keyword>
<feature type="region of interest" description="Disordered" evidence="1">
    <location>
        <begin position="1"/>
        <end position="65"/>
    </location>
</feature>
<reference evidence="3 4" key="1">
    <citation type="submission" date="2020-08" db="EMBL/GenBank/DDBJ databases">
        <title>Genomic Encyclopedia of Type Strains, Phase IV (KMG-IV): sequencing the most valuable type-strain genomes for metagenomic binning, comparative biology and taxonomic classification.</title>
        <authorList>
            <person name="Goeker M."/>
        </authorList>
    </citation>
    <scope>NUCLEOTIDE SEQUENCE [LARGE SCALE GENOMIC DNA]</scope>
    <source>
        <strain evidence="3 4">DSM 45615</strain>
    </source>
</reference>
<feature type="transmembrane region" description="Helical" evidence="2">
    <location>
        <begin position="129"/>
        <end position="157"/>
    </location>
</feature>
<feature type="region of interest" description="Disordered" evidence="1">
    <location>
        <begin position="369"/>
        <end position="399"/>
    </location>
</feature>
<evidence type="ECO:0000256" key="1">
    <source>
        <dbReference type="SAM" id="MobiDB-lite"/>
    </source>
</evidence>
<gene>
    <name evidence="3" type="ORF">HNP84_005040</name>
</gene>
<keyword evidence="2" id="KW-0812">Transmembrane</keyword>
<accession>A0A840P1Z8</accession>
<dbReference type="RefSeq" id="WP_185052239.1">
    <property type="nucleotide sequence ID" value="NZ_BAABIX010000015.1"/>
</dbReference>
<organism evidence="3 4">
    <name type="scientific">Thermocatellispora tengchongensis</name>
    <dbReference type="NCBI Taxonomy" id="1073253"/>
    <lineage>
        <taxon>Bacteria</taxon>
        <taxon>Bacillati</taxon>
        <taxon>Actinomycetota</taxon>
        <taxon>Actinomycetes</taxon>
        <taxon>Streptosporangiales</taxon>
        <taxon>Streptosporangiaceae</taxon>
        <taxon>Thermocatellispora</taxon>
    </lineage>
</organism>
<proteinExistence type="predicted"/>
<feature type="compositionally biased region" description="Pro residues" evidence="1">
    <location>
        <begin position="376"/>
        <end position="399"/>
    </location>
</feature>
<evidence type="ECO:0000313" key="3">
    <source>
        <dbReference type="EMBL" id="MBB5135304.1"/>
    </source>
</evidence>